<gene>
    <name evidence="2" type="ORF">GCM10023322_09960</name>
</gene>
<sequence>MGALLRFLEGSLPHLPTGIEDVVRTMAVVEAGYASSARGGVPLPKLDAEVWPVTDVCPLLIGGRERLVSTSHDRMVRVRPGSVDRNAGPRRVNERAPCRQG</sequence>
<accession>A0ABP9RM86</accession>
<feature type="compositionally biased region" description="Basic and acidic residues" evidence="1">
    <location>
        <begin position="91"/>
        <end position="101"/>
    </location>
</feature>
<dbReference type="RefSeq" id="WP_345626495.1">
    <property type="nucleotide sequence ID" value="NZ_BAABJQ010000002.1"/>
</dbReference>
<keyword evidence="3" id="KW-1185">Reference proteome</keyword>
<proteinExistence type="predicted"/>
<comment type="caution">
    <text evidence="2">The sequence shown here is derived from an EMBL/GenBank/DDBJ whole genome shotgun (WGS) entry which is preliminary data.</text>
</comment>
<dbReference type="EMBL" id="BAABJQ010000002">
    <property type="protein sequence ID" value="GAA5179572.1"/>
    <property type="molecule type" value="Genomic_DNA"/>
</dbReference>
<dbReference type="Proteomes" id="UP001501570">
    <property type="component" value="Unassembled WGS sequence"/>
</dbReference>
<reference evidence="3" key="1">
    <citation type="journal article" date="2019" name="Int. J. Syst. Evol. Microbiol.">
        <title>The Global Catalogue of Microorganisms (GCM) 10K type strain sequencing project: providing services to taxonomists for standard genome sequencing and annotation.</title>
        <authorList>
            <consortium name="The Broad Institute Genomics Platform"/>
            <consortium name="The Broad Institute Genome Sequencing Center for Infectious Disease"/>
            <person name="Wu L."/>
            <person name="Ma J."/>
        </authorList>
    </citation>
    <scope>NUCLEOTIDE SEQUENCE [LARGE SCALE GENOMIC DNA]</scope>
    <source>
        <strain evidence="3">JCM 18304</strain>
    </source>
</reference>
<name>A0ABP9RM86_9ACTN</name>
<organism evidence="2 3">
    <name type="scientific">Rugosimonospora acidiphila</name>
    <dbReference type="NCBI Taxonomy" id="556531"/>
    <lineage>
        <taxon>Bacteria</taxon>
        <taxon>Bacillati</taxon>
        <taxon>Actinomycetota</taxon>
        <taxon>Actinomycetes</taxon>
        <taxon>Micromonosporales</taxon>
        <taxon>Micromonosporaceae</taxon>
        <taxon>Rugosimonospora</taxon>
    </lineage>
</organism>
<feature type="region of interest" description="Disordered" evidence="1">
    <location>
        <begin position="79"/>
        <end position="101"/>
    </location>
</feature>
<protein>
    <submittedName>
        <fullName evidence="2">Uncharacterized protein</fullName>
    </submittedName>
</protein>
<evidence type="ECO:0000256" key="1">
    <source>
        <dbReference type="SAM" id="MobiDB-lite"/>
    </source>
</evidence>
<evidence type="ECO:0000313" key="2">
    <source>
        <dbReference type="EMBL" id="GAA5179572.1"/>
    </source>
</evidence>
<evidence type="ECO:0000313" key="3">
    <source>
        <dbReference type="Proteomes" id="UP001501570"/>
    </source>
</evidence>